<sequence length="28" mass="3354">MWLGINSNSPVSNGDYFYYIEKHYLNDL</sequence>
<dbReference type="AlphaFoldDB" id="I7GP66"/>
<evidence type="ECO:0000313" key="1">
    <source>
        <dbReference type="EMBL" id="BAE90892.1"/>
    </source>
</evidence>
<protein>
    <submittedName>
        <fullName evidence="1">Macaca fascicularis brain cDNA clone: QmoA-10548, similar to human KIAA1170 protein (KIAA1170), mRNA, RefSeq: XM_379923.1</fullName>
    </submittedName>
</protein>
<dbReference type="EMBL" id="AB173830">
    <property type="protein sequence ID" value="BAE90892.1"/>
    <property type="molecule type" value="mRNA"/>
</dbReference>
<name>I7GP66_MACFA</name>
<accession>I7GP66</accession>
<reference evidence="1" key="1">
    <citation type="journal article" date="2007" name="PLoS Biol.">
        <title>Rate of evolution in brain-expressed genes in humans and other primates.</title>
        <authorList>
            <person name="Wang H.-Y."/>
            <person name="Chien H.-C."/>
            <person name="Osada N."/>
            <person name="Hashimoto K."/>
            <person name="Sugano S."/>
            <person name="Gojobori T."/>
            <person name="Chou C.-K."/>
            <person name="Tsai S.-F."/>
            <person name="Wu C.-I."/>
            <person name="Shen C.-K.J."/>
        </authorList>
    </citation>
    <scope>NUCLEOTIDE SEQUENCE</scope>
</reference>
<organism evidence="1">
    <name type="scientific">Macaca fascicularis</name>
    <name type="common">Crab-eating macaque</name>
    <name type="synonym">Cynomolgus monkey</name>
    <dbReference type="NCBI Taxonomy" id="9541"/>
    <lineage>
        <taxon>Eukaryota</taxon>
        <taxon>Metazoa</taxon>
        <taxon>Chordata</taxon>
        <taxon>Craniata</taxon>
        <taxon>Vertebrata</taxon>
        <taxon>Euteleostomi</taxon>
        <taxon>Mammalia</taxon>
        <taxon>Eutheria</taxon>
        <taxon>Euarchontoglires</taxon>
        <taxon>Primates</taxon>
        <taxon>Haplorrhini</taxon>
        <taxon>Catarrhini</taxon>
        <taxon>Cercopithecidae</taxon>
        <taxon>Cercopithecinae</taxon>
        <taxon>Macaca</taxon>
    </lineage>
</organism>
<proteinExistence type="evidence at transcript level"/>